<dbReference type="Pfam" id="PF00535">
    <property type="entry name" value="Glycos_transf_2"/>
    <property type="match status" value="2"/>
</dbReference>
<dbReference type="InterPro" id="IPR050834">
    <property type="entry name" value="Glycosyltransf_2"/>
</dbReference>
<dbReference type="InterPro" id="IPR027791">
    <property type="entry name" value="Galactosyl_T_C"/>
</dbReference>
<keyword evidence="1 4" id="KW-0808">Transferase</keyword>
<evidence type="ECO:0000259" key="3">
    <source>
        <dbReference type="Pfam" id="PF02709"/>
    </source>
</evidence>
<evidence type="ECO:0000313" key="4">
    <source>
        <dbReference type="EMBL" id="KAB0583796.1"/>
    </source>
</evidence>
<gene>
    <name evidence="4" type="ORF">F7P80_16255</name>
</gene>
<organism evidence="4">
    <name type="scientific">Comamonas kerstersii</name>
    <dbReference type="NCBI Taxonomy" id="225992"/>
    <lineage>
        <taxon>Bacteria</taxon>
        <taxon>Pseudomonadati</taxon>
        <taxon>Pseudomonadota</taxon>
        <taxon>Betaproteobacteria</taxon>
        <taxon>Burkholderiales</taxon>
        <taxon>Comamonadaceae</taxon>
        <taxon>Comamonas</taxon>
    </lineage>
</organism>
<dbReference type="PANTHER" id="PTHR43685:SF11">
    <property type="entry name" value="GLYCOSYLTRANSFERASE TAGX-RELATED"/>
    <property type="match status" value="1"/>
</dbReference>
<dbReference type="EMBL" id="VZOT01000023">
    <property type="protein sequence ID" value="KAB0583796.1"/>
    <property type="molecule type" value="Genomic_DNA"/>
</dbReference>
<dbReference type="InterPro" id="IPR001173">
    <property type="entry name" value="Glyco_trans_2-like"/>
</dbReference>
<reference evidence="4" key="1">
    <citation type="submission" date="2019-09" db="EMBL/GenBank/DDBJ databases">
        <title>Draft genome sequences of 48 bacterial type strains from the CCUG.</title>
        <authorList>
            <person name="Tunovic T."/>
            <person name="Pineiro-Iglesias B."/>
            <person name="Unosson C."/>
            <person name="Inganas E."/>
            <person name="Ohlen M."/>
            <person name="Cardew S."/>
            <person name="Jensie-Markopoulos S."/>
            <person name="Salva-Serra F."/>
            <person name="Jaen-Luchoro D."/>
            <person name="Karlsson R."/>
            <person name="Svensson-Stadler L."/>
            <person name="Chun J."/>
            <person name="Moore E."/>
        </authorList>
    </citation>
    <scope>NUCLEOTIDE SEQUENCE</scope>
    <source>
        <strain evidence="4">CCUG 15333</strain>
    </source>
</reference>
<dbReference type="SUPFAM" id="SSF53448">
    <property type="entry name" value="Nucleotide-diphospho-sugar transferases"/>
    <property type="match status" value="2"/>
</dbReference>
<name>A0A6A1QYV6_9BURK</name>
<accession>A0A6A1QYV6</accession>
<feature type="domain" description="Glycosyltransferase 2-like" evidence="2">
    <location>
        <begin position="155"/>
        <end position="307"/>
    </location>
</feature>
<evidence type="ECO:0000259" key="2">
    <source>
        <dbReference type="Pfam" id="PF00535"/>
    </source>
</evidence>
<dbReference type="AlphaFoldDB" id="A0A6A1QYV6"/>
<protein>
    <submittedName>
        <fullName evidence="4">Glycosyltransferase</fullName>
    </submittedName>
</protein>
<dbReference type="GO" id="GO:0016740">
    <property type="term" value="F:transferase activity"/>
    <property type="evidence" value="ECO:0007669"/>
    <property type="project" value="UniProtKB-KW"/>
</dbReference>
<proteinExistence type="predicted"/>
<dbReference type="InterPro" id="IPR029044">
    <property type="entry name" value="Nucleotide-diphossugar_trans"/>
</dbReference>
<comment type="caution">
    <text evidence="4">The sequence shown here is derived from an EMBL/GenBank/DDBJ whole genome shotgun (WGS) entry which is preliminary data.</text>
</comment>
<dbReference type="RefSeq" id="WP_151046110.1">
    <property type="nucleotide sequence ID" value="NZ_VZOT01000023.1"/>
</dbReference>
<dbReference type="Gene3D" id="3.90.550.10">
    <property type="entry name" value="Spore Coat Polysaccharide Biosynthesis Protein SpsA, Chain A"/>
    <property type="match status" value="2"/>
</dbReference>
<evidence type="ECO:0000256" key="1">
    <source>
        <dbReference type="ARBA" id="ARBA00022679"/>
    </source>
</evidence>
<feature type="domain" description="Glycosyltransferase 2-like" evidence="2">
    <location>
        <begin position="437"/>
        <end position="581"/>
    </location>
</feature>
<dbReference type="PANTHER" id="PTHR43685">
    <property type="entry name" value="GLYCOSYLTRANSFERASE"/>
    <property type="match status" value="1"/>
</dbReference>
<dbReference type="SUPFAM" id="SSF81901">
    <property type="entry name" value="HCP-like"/>
    <property type="match status" value="1"/>
</dbReference>
<sequence length="685" mass="77876">MKILSEAISFYQKNEYQKALELFKKAAGIYGDSLVEVNIALCQRNISGGNPSKQEAEPRAKSSTELDPATKFMLASMGELNLTETEKQECLKQYQALTSRKSEDAETKTVNPIPADWPKDLILAKLPDSTNDFLWSSARKKDQEIVPADNTAGLSIVVPTFNRKNILDITLACLVNQETKYAFEVIVADDGSKEDITEVVRRYESLLDIKYVRQKDYGYQLCAVRNLGLRTGKYDFVAILDCDMAPNIKWVESYMSLLVENDDVALIGPRKYVDTSHLSAEDIRGDKSLIERLPEVRTNNSVAGKTQADISVDWRLEHFRATEDLRLCDTPFRFFSGGNVAFARKWLERAGWFDEEFTHWGGEDNEFGYRLYREGCFFRAVWGAMAYHQEPPGKENETDRAEGKKITINIVKEKVPYFYRKPAPLNSSSIHNRPLVSIYIPAYNCAESIVRCVDSALNQTIVDLEVCICNDGSTDNTLEILQKNYSANPRVRYVTKKNGGIGAASNSAVKMARGYYIGQLDSDDYLEPDAVEICLREFLADRRLACVYTTNRNVKPDGTLIAKGYNWPVFSREKLTTAMIAHHFRMFTARAWNLTLGFDQEITNAVDYDMYLKLSEVGPFKHVNKISYNRALHGENTSIKKLDQQKINHFLVVNSSLRRQRNADYNYSPVEGDGVASRKYLFKRV</sequence>
<feature type="domain" description="Galactosyltransferase C-terminal" evidence="3">
    <location>
        <begin position="321"/>
        <end position="379"/>
    </location>
</feature>
<dbReference type="Pfam" id="PF02709">
    <property type="entry name" value="Glyco_transf_7C"/>
    <property type="match status" value="1"/>
</dbReference>